<accession>A0AAP0KEI7</accession>
<dbReference type="Proteomes" id="UP001420932">
    <property type="component" value="Unassembled WGS sequence"/>
</dbReference>
<evidence type="ECO:0000313" key="2">
    <source>
        <dbReference type="EMBL" id="KAK9151138.1"/>
    </source>
</evidence>
<reference evidence="2 3" key="1">
    <citation type="submission" date="2024-01" db="EMBL/GenBank/DDBJ databases">
        <title>Genome assemblies of Stephania.</title>
        <authorList>
            <person name="Yang L."/>
        </authorList>
    </citation>
    <scope>NUCLEOTIDE SEQUENCE [LARGE SCALE GENOMIC DNA]</scope>
    <source>
        <strain evidence="2">YNDBR</strain>
        <tissue evidence="2">Leaf</tissue>
    </source>
</reference>
<feature type="region of interest" description="Disordered" evidence="1">
    <location>
        <begin position="65"/>
        <end position="93"/>
    </location>
</feature>
<feature type="compositionally biased region" description="Pro residues" evidence="1">
    <location>
        <begin position="77"/>
        <end position="86"/>
    </location>
</feature>
<evidence type="ECO:0000313" key="3">
    <source>
        <dbReference type="Proteomes" id="UP001420932"/>
    </source>
</evidence>
<dbReference type="EMBL" id="JBBNAF010000004">
    <property type="protein sequence ID" value="KAK9151138.1"/>
    <property type="molecule type" value="Genomic_DNA"/>
</dbReference>
<protein>
    <submittedName>
        <fullName evidence="2">Uncharacterized protein</fullName>
    </submittedName>
</protein>
<evidence type="ECO:0000256" key="1">
    <source>
        <dbReference type="SAM" id="MobiDB-lite"/>
    </source>
</evidence>
<sequence length="93" mass="9956">MNYIFVTIDTTLCEHSVSDAKTGIETPENAASVVMVSPIGVTTTTPQHMAKQQINTVCPHTSNTVPPSSTTCLLHPNSPPPSPPTPTRTYTHK</sequence>
<dbReference type="AlphaFoldDB" id="A0AAP0KEI7"/>
<comment type="caution">
    <text evidence="2">The sequence shown here is derived from an EMBL/GenBank/DDBJ whole genome shotgun (WGS) entry which is preliminary data.</text>
</comment>
<organism evidence="2 3">
    <name type="scientific">Stephania yunnanensis</name>
    <dbReference type="NCBI Taxonomy" id="152371"/>
    <lineage>
        <taxon>Eukaryota</taxon>
        <taxon>Viridiplantae</taxon>
        <taxon>Streptophyta</taxon>
        <taxon>Embryophyta</taxon>
        <taxon>Tracheophyta</taxon>
        <taxon>Spermatophyta</taxon>
        <taxon>Magnoliopsida</taxon>
        <taxon>Ranunculales</taxon>
        <taxon>Menispermaceae</taxon>
        <taxon>Menispermoideae</taxon>
        <taxon>Cissampelideae</taxon>
        <taxon>Stephania</taxon>
    </lineage>
</organism>
<proteinExistence type="predicted"/>
<gene>
    <name evidence="2" type="ORF">Syun_009447</name>
</gene>
<keyword evidence="3" id="KW-1185">Reference proteome</keyword>
<name>A0AAP0KEI7_9MAGN</name>